<evidence type="ECO:0000313" key="4">
    <source>
        <dbReference type="Proteomes" id="UP000008311"/>
    </source>
</evidence>
<dbReference type="SUPFAM" id="SSF54106">
    <property type="entry name" value="LysM domain"/>
    <property type="match status" value="2"/>
</dbReference>
<dbReference type="Proteomes" id="UP000008311">
    <property type="component" value="Unassembled WGS sequence"/>
</dbReference>
<name>B9SIJ2_RICCO</name>
<dbReference type="Gene3D" id="3.10.350.10">
    <property type="entry name" value="LysM domain"/>
    <property type="match status" value="2"/>
</dbReference>
<dbReference type="KEGG" id="rcu:8282959"/>
<dbReference type="Pfam" id="PF01476">
    <property type="entry name" value="LysM"/>
    <property type="match status" value="2"/>
</dbReference>
<evidence type="ECO:0000256" key="1">
    <source>
        <dbReference type="SAM" id="SignalP"/>
    </source>
</evidence>
<dbReference type="OrthoDB" id="2107166at2759"/>
<dbReference type="PROSITE" id="PS51782">
    <property type="entry name" value="LYSM"/>
    <property type="match status" value="2"/>
</dbReference>
<dbReference type="OMA" id="NVCNAGM"/>
<dbReference type="InterPro" id="IPR018392">
    <property type="entry name" value="LysM"/>
</dbReference>
<dbReference type="FunCoup" id="B9SIJ2">
    <property type="interactions" value="702"/>
</dbReference>
<dbReference type="CDD" id="cd00118">
    <property type="entry name" value="LysM"/>
    <property type="match status" value="2"/>
</dbReference>
<sequence>MGLSSTEFLLNLLLLTVLFAISTSAPFKCTSSSSSTCHALIDYIPPNTTSLSSLKTLFSVKNLRSILGANNLPLSTPSNNNVPAQTTIKIPFPCICSNGTGISNSKPIYIVQPGDILDHIAREVFSGLVTFQEIAAVNSIPDANVIEAGQKLRIPLPCSCDEVGGERVVHYGHIVESGSTLEVIAEEYGTSKDILMSLNNGVNDTSLLAGQILDVPLQACNSSVTTSSLDYPLLVPNGTYAFTANSCVRCKCDSANNWILQCEPSGLTIANSTWSTCPPMKCDGADNLSIGNSTNAGCNTTTCAYAGFSNQTILTALATVSTCPASTPGSGSDNYASSSGMSWKFLIISLHLFLLCVYPLQ</sequence>
<feature type="chain" id="PRO_5002889436" evidence="1">
    <location>
        <begin position="25"/>
        <end position="361"/>
    </location>
</feature>
<organism evidence="3 4">
    <name type="scientific">Ricinus communis</name>
    <name type="common">Castor bean</name>
    <dbReference type="NCBI Taxonomy" id="3988"/>
    <lineage>
        <taxon>Eukaryota</taxon>
        <taxon>Viridiplantae</taxon>
        <taxon>Streptophyta</taxon>
        <taxon>Embryophyta</taxon>
        <taxon>Tracheophyta</taxon>
        <taxon>Spermatophyta</taxon>
        <taxon>Magnoliopsida</taxon>
        <taxon>eudicotyledons</taxon>
        <taxon>Gunneridae</taxon>
        <taxon>Pentapetalae</taxon>
        <taxon>rosids</taxon>
        <taxon>fabids</taxon>
        <taxon>Malpighiales</taxon>
        <taxon>Euphorbiaceae</taxon>
        <taxon>Acalyphoideae</taxon>
        <taxon>Acalypheae</taxon>
        <taxon>Ricinus</taxon>
    </lineage>
</organism>
<feature type="domain" description="LysM" evidence="2">
    <location>
        <begin position="107"/>
        <end position="154"/>
    </location>
</feature>
<gene>
    <name evidence="3" type="ORF">RCOM_1419770</name>
</gene>
<dbReference type="SMART" id="SM00257">
    <property type="entry name" value="LysM"/>
    <property type="match status" value="2"/>
</dbReference>
<keyword evidence="1" id="KW-0732">Signal</keyword>
<dbReference type="EMBL" id="EQ973973">
    <property type="protein sequence ID" value="EEF36585.1"/>
    <property type="molecule type" value="Genomic_DNA"/>
</dbReference>
<feature type="domain" description="LysM" evidence="2">
    <location>
        <begin position="171"/>
        <end position="215"/>
    </location>
</feature>
<dbReference type="AlphaFoldDB" id="B9SIJ2"/>
<dbReference type="PANTHER" id="PTHR33734">
    <property type="entry name" value="LYSM DOMAIN-CONTAINING GPI-ANCHORED PROTEIN 2"/>
    <property type="match status" value="1"/>
</dbReference>
<dbReference type="InterPro" id="IPR036779">
    <property type="entry name" value="LysM_dom_sf"/>
</dbReference>
<dbReference type="InParanoid" id="B9SIJ2"/>
<dbReference type="PANTHER" id="PTHR33734:SF11">
    <property type="entry name" value="LYSM DOMAIN-CONTAINING GPI-ANCHORED PROTEIN 2"/>
    <property type="match status" value="1"/>
</dbReference>
<proteinExistence type="predicted"/>
<evidence type="ECO:0000313" key="3">
    <source>
        <dbReference type="EMBL" id="EEF36585.1"/>
    </source>
</evidence>
<accession>B9SIJ2</accession>
<dbReference type="eggNOG" id="ENOG502QQ9K">
    <property type="taxonomic scope" value="Eukaryota"/>
</dbReference>
<evidence type="ECO:0000259" key="2">
    <source>
        <dbReference type="PROSITE" id="PS51782"/>
    </source>
</evidence>
<reference evidence="4" key="1">
    <citation type="journal article" date="2010" name="Nat. Biotechnol.">
        <title>Draft genome sequence of the oilseed species Ricinus communis.</title>
        <authorList>
            <person name="Chan A.P."/>
            <person name="Crabtree J."/>
            <person name="Zhao Q."/>
            <person name="Lorenzi H."/>
            <person name="Orvis J."/>
            <person name="Puiu D."/>
            <person name="Melake-Berhan A."/>
            <person name="Jones K.M."/>
            <person name="Redman J."/>
            <person name="Chen G."/>
            <person name="Cahoon E.B."/>
            <person name="Gedil M."/>
            <person name="Stanke M."/>
            <person name="Haas B.J."/>
            <person name="Wortman J.R."/>
            <person name="Fraser-Liggett C.M."/>
            <person name="Ravel J."/>
            <person name="Rabinowicz P.D."/>
        </authorList>
    </citation>
    <scope>NUCLEOTIDE SEQUENCE [LARGE SCALE GENOMIC DNA]</scope>
    <source>
        <strain evidence="4">cv. Hale</strain>
    </source>
</reference>
<protein>
    <submittedName>
        <fullName evidence="3">LysM domain GPI-anchored protein 2, putative</fullName>
    </submittedName>
</protein>
<keyword evidence="4" id="KW-1185">Reference proteome</keyword>
<dbReference type="GO" id="GO:0008061">
    <property type="term" value="F:chitin binding"/>
    <property type="evidence" value="ECO:0000318"/>
    <property type="project" value="GO_Central"/>
</dbReference>
<feature type="signal peptide" evidence="1">
    <location>
        <begin position="1"/>
        <end position="24"/>
    </location>
</feature>